<organism evidence="7 8">
    <name type="scientific">Diaporthe ampelina</name>
    <dbReference type="NCBI Taxonomy" id="1214573"/>
    <lineage>
        <taxon>Eukaryota</taxon>
        <taxon>Fungi</taxon>
        <taxon>Dikarya</taxon>
        <taxon>Ascomycota</taxon>
        <taxon>Pezizomycotina</taxon>
        <taxon>Sordariomycetes</taxon>
        <taxon>Sordariomycetidae</taxon>
        <taxon>Diaporthales</taxon>
        <taxon>Diaporthaceae</taxon>
        <taxon>Diaporthe</taxon>
    </lineage>
</organism>
<protein>
    <submittedName>
        <fullName evidence="7">Uncharacterized protein</fullName>
    </submittedName>
</protein>
<keyword evidence="3 6" id="KW-1133">Transmembrane helix</keyword>
<evidence type="ECO:0000256" key="2">
    <source>
        <dbReference type="ARBA" id="ARBA00022692"/>
    </source>
</evidence>
<feature type="compositionally biased region" description="Low complexity" evidence="5">
    <location>
        <begin position="73"/>
        <end position="98"/>
    </location>
</feature>
<gene>
    <name evidence="7" type="ORF">UCDDA912_g06531</name>
</gene>
<dbReference type="EMBL" id="LCUC01000243">
    <property type="protein sequence ID" value="KKY33490.1"/>
    <property type="molecule type" value="Genomic_DNA"/>
</dbReference>
<evidence type="ECO:0000256" key="1">
    <source>
        <dbReference type="ARBA" id="ARBA00004167"/>
    </source>
</evidence>
<dbReference type="Proteomes" id="UP000034680">
    <property type="component" value="Unassembled WGS sequence"/>
</dbReference>
<feature type="compositionally biased region" description="Polar residues" evidence="5">
    <location>
        <begin position="204"/>
        <end position="213"/>
    </location>
</feature>
<sequence length="243" mass="24502">MSDKHDRPKALSQSSIIEGTASLPTSILESIQFSVGHYPTQNPNQVTTTTTASPTAGAKSSPVPSSSPPTPTAEPSASASGFAGDDPSSESGLGLSPSAKIGAIAGGVAGGLLLGLLFAGFLCLRRRRQKRQLQREEEEARAVEDFMHGETKSGAASEPDPLSLGITAGGSAPSAASSPDTPAPSELDSKAARPWSLRSELDNDSSARSSYSNGHGGGHGGGVGQARPAPSELAAHPIAELPG</sequence>
<feature type="compositionally biased region" description="Low complexity" evidence="5">
    <location>
        <begin position="169"/>
        <end position="185"/>
    </location>
</feature>
<comment type="caution">
    <text evidence="7">The sequence shown here is derived from an EMBL/GenBank/DDBJ whole genome shotgun (WGS) entry which is preliminary data.</text>
</comment>
<dbReference type="InterPro" id="IPR051694">
    <property type="entry name" value="Immunoregulatory_rcpt-like"/>
</dbReference>
<feature type="region of interest" description="Disordered" evidence="5">
    <location>
        <begin position="132"/>
        <end position="243"/>
    </location>
</feature>
<dbReference type="GO" id="GO:0071944">
    <property type="term" value="C:cell periphery"/>
    <property type="evidence" value="ECO:0007669"/>
    <property type="project" value="UniProtKB-ARBA"/>
</dbReference>
<evidence type="ECO:0000256" key="3">
    <source>
        <dbReference type="ARBA" id="ARBA00022989"/>
    </source>
</evidence>
<evidence type="ECO:0000256" key="4">
    <source>
        <dbReference type="ARBA" id="ARBA00023136"/>
    </source>
</evidence>
<comment type="subcellular location">
    <subcellularLocation>
        <location evidence="1">Membrane</location>
        <topology evidence="1">Single-pass membrane protein</topology>
    </subcellularLocation>
</comment>
<dbReference type="OrthoDB" id="4148662at2759"/>
<proteinExistence type="predicted"/>
<feature type="compositionally biased region" description="Low complexity" evidence="5">
    <location>
        <begin position="40"/>
        <end position="64"/>
    </location>
</feature>
<evidence type="ECO:0000313" key="8">
    <source>
        <dbReference type="Proteomes" id="UP000034680"/>
    </source>
</evidence>
<feature type="transmembrane region" description="Helical" evidence="6">
    <location>
        <begin position="101"/>
        <end position="124"/>
    </location>
</feature>
<evidence type="ECO:0000313" key="7">
    <source>
        <dbReference type="EMBL" id="KKY33490.1"/>
    </source>
</evidence>
<accession>A0A0G2I017</accession>
<dbReference type="PANTHER" id="PTHR15549">
    <property type="entry name" value="PAIRED IMMUNOGLOBULIN-LIKE TYPE 2 RECEPTOR"/>
    <property type="match status" value="1"/>
</dbReference>
<keyword evidence="2 6" id="KW-0812">Transmembrane</keyword>
<dbReference type="AlphaFoldDB" id="A0A0G2I017"/>
<name>A0A0G2I017_9PEZI</name>
<feature type="compositionally biased region" description="Basic and acidic residues" evidence="5">
    <location>
        <begin position="133"/>
        <end position="151"/>
    </location>
</feature>
<keyword evidence="4 6" id="KW-0472">Membrane</keyword>
<reference evidence="7 8" key="1">
    <citation type="submission" date="2015-05" db="EMBL/GenBank/DDBJ databases">
        <title>Distinctive expansion of gene families associated with plant cell wall degradation and secondary metabolism in the genomes of grapevine trunk pathogens.</title>
        <authorList>
            <person name="Lawrence D.P."/>
            <person name="Travadon R."/>
            <person name="Rolshausen P.E."/>
            <person name="Baumgartner K."/>
        </authorList>
    </citation>
    <scope>NUCLEOTIDE SEQUENCE [LARGE SCALE GENOMIC DNA]</scope>
    <source>
        <strain evidence="7">DA912</strain>
    </source>
</reference>
<dbReference type="GO" id="GO:0016020">
    <property type="term" value="C:membrane"/>
    <property type="evidence" value="ECO:0007669"/>
    <property type="project" value="UniProtKB-SubCell"/>
</dbReference>
<keyword evidence="8" id="KW-1185">Reference proteome</keyword>
<evidence type="ECO:0000256" key="5">
    <source>
        <dbReference type="SAM" id="MobiDB-lite"/>
    </source>
</evidence>
<reference evidence="7 8" key="2">
    <citation type="submission" date="2015-05" db="EMBL/GenBank/DDBJ databases">
        <authorList>
            <person name="Morales-Cruz A."/>
            <person name="Amrine K.C."/>
            <person name="Cantu D."/>
        </authorList>
    </citation>
    <scope>NUCLEOTIDE SEQUENCE [LARGE SCALE GENOMIC DNA]</scope>
    <source>
        <strain evidence="7">DA912</strain>
    </source>
</reference>
<feature type="region of interest" description="Disordered" evidence="5">
    <location>
        <begin position="37"/>
        <end position="99"/>
    </location>
</feature>
<feature type="compositionally biased region" description="Gly residues" evidence="5">
    <location>
        <begin position="214"/>
        <end position="224"/>
    </location>
</feature>
<evidence type="ECO:0000256" key="6">
    <source>
        <dbReference type="SAM" id="Phobius"/>
    </source>
</evidence>